<name>A0A2T2N5I3_CORCC</name>
<dbReference type="Proteomes" id="UP000240883">
    <property type="component" value="Unassembled WGS sequence"/>
</dbReference>
<organism evidence="3 4">
    <name type="scientific">Corynespora cassiicola Philippines</name>
    <dbReference type="NCBI Taxonomy" id="1448308"/>
    <lineage>
        <taxon>Eukaryota</taxon>
        <taxon>Fungi</taxon>
        <taxon>Dikarya</taxon>
        <taxon>Ascomycota</taxon>
        <taxon>Pezizomycotina</taxon>
        <taxon>Dothideomycetes</taxon>
        <taxon>Pleosporomycetidae</taxon>
        <taxon>Pleosporales</taxon>
        <taxon>Corynesporascaceae</taxon>
        <taxon>Corynespora</taxon>
    </lineage>
</organism>
<protein>
    <recommendedName>
        <fullName evidence="2">ASX DEUBAD domain-containing protein</fullName>
    </recommendedName>
</protein>
<dbReference type="EMBL" id="KZ678150">
    <property type="protein sequence ID" value="PSN60278.1"/>
    <property type="molecule type" value="Genomic_DNA"/>
</dbReference>
<evidence type="ECO:0000259" key="2">
    <source>
        <dbReference type="Pfam" id="PF13919"/>
    </source>
</evidence>
<gene>
    <name evidence="3" type="ORF">BS50DRAFT_579427</name>
</gene>
<dbReference type="AlphaFoldDB" id="A0A2T2N5I3"/>
<sequence length="222" mass="24153">MSSPSVTKPVLSSPLYSPVASFSPTTNKKRTHEDPAAANDQPAPKKRTAKTIAAAKPANSNRPVRARKAPARFDTLQEPVKQPALAPKKTKVYDPVYMTTHSTSRLRKADIYHLLLEPAAWDSLAAGQELELVSMLPRTVANESLAESIKAGVEGPTRPMELSASFDVFRTDVAKFVEDLAAGHLAKGWQQAAVQAVRERAAGHFDSWKAQESEAWWGQKAG</sequence>
<dbReference type="InterPro" id="IPR028020">
    <property type="entry name" value="ASX_DEUBAD_dom"/>
</dbReference>
<evidence type="ECO:0000256" key="1">
    <source>
        <dbReference type="SAM" id="MobiDB-lite"/>
    </source>
</evidence>
<feature type="domain" description="ASX DEUBAD" evidence="2">
    <location>
        <begin position="88"/>
        <end position="219"/>
    </location>
</feature>
<evidence type="ECO:0000313" key="4">
    <source>
        <dbReference type="Proteomes" id="UP000240883"/>
    </source>
</evidence>
<evidence type="ECO:0000313" key="3">
    <source>
        <dbReference type="EMBL" id="PSN60278.1"/>
    </source>
</evidence>
<accession>A0A2T2N5I3</accession>
<proteinExistence type="predicted"/>
<reference evidence="3 4" key="1">
    <citation type="journal article" date="2018" name="Front. Microbiol.">
        <title>Genome-Wide Analysis of Corynespora cassiicola Leaf Fall Disease Putative Effectors.</title>
        <authorList>
            <person name="Lopez D."/>
            <person name="Ribeiro S."/>
            <person name="Label P."/>
            <person name="Fumanal B."/>
            <person name="Venisse J.S."/>
            <person name="Kohler A."/>
            <person name="de Oliveira R.R."/>
            <person name="Labutti K."/>
            <person name="Lipzen A."/>
            <person name="Lail K."/>
            <person name="Bauer D."/>
            <person name="Ohm R.A."/>
            <person name="Barry K.W."/>
            <person name="Spatafora J."/>
            <person name="Grigoriev I.V."/>
            <person name="Martin F.M."/>
            <person name="Pujade-Renaud V."/>
        </authorList>
    </citation>
    <scope>NUCLEOTIDE SEQUENCE [LARGE SCALE GENOMIC DNA]</scope>
    <source>
        <strain evidence="3 4">Philippines</strain>
    </source>
</reference>
<dbReference type="STRING" id="1448308.A0A2T2N5I3"/>
<dbReference type="Pfam" id="PF13919">
    <property type="entry name" value="ASXH"/>
    <property type="match status" value="1"/>
</dbReference>
<feature type="region of interest" description="Disordered" evidence="1">
    <location>
        <begin position="1"/>
        <end position="72"/>
    </location>
</feature>
<dbReference type="OrthoDB" id="2289918at2759"/>
<keyword evidence="4" id="KW-1185">Reference proteome</keyword>